<gene>
    <name evidence="1" type="ORF">J5Y09_07370</name>
</gene>
<protein>
    <submittedName>
        <fullName evidence="1">Uncharacterized protein</fullName>
    </submittedName>
</protein>
<organism evidence="1 2">
    <name type="scientific">Roseomonas nitratireducens</name>
    <dbReference type="NCBI Taxonomy" id="2820810"/>
    <lineage>
        <taxon>Bacteria</taxon>
        <taxon>Pseudomonadati</taxon>
        <taxon>Pseudomonadota</taxon>
        <taxon>Alphaproteobacteria</taxon>
        <taxon>Acetobacterales</taxon>
        <taxon>Roseomonadaceae</taxon>
        <taxon>Roseomonas</taxon>
    </lineage>
</organism>
<comment type="caution">
    <text evidence="1">The sequence shown here is derived from an EMBL/GenBank/DDBJ whole genome shotgun (WGS) entry which is preliminary data.</text>
</comment>
<keyword evidence="2" id="KW-1185">Reference proteome</keyword>
<name>A0ABS4AQU2_9PROT</name>
<dbReference type="EMBL" id="JAGIYZ010000005">
    <property type="protein sequence ID" value="MBP0463726.1"/>
    <property type="molecule type" value="Genomic_DNA"/>
</dbReference>
<reference evidence="1 2" key="1">
    <citation type="submission" date="2021-03" db="EMBL/GenBank/DDBJ databases">
        <authorList>
            <person name="So Y."/>
        </authorList>
    </citation>
    <scope>NUCLEOTIDE SEQUENCE [LARGE SCALE GENOMIC DNA]</scope>
    <source>
        <strain evidence="1 2">PWR1</strain>
    </source>
</reference>
<dbReference type="Gene3D" id="1.20.141.10">
    <property type="entry name" value="Chitosanase, subunit A, domain 1"/>
    <property type="match status" value="1"/>
</dbReference>
<dbReference type="SUPFAM" id="SSF53955">
    <property type="entry name" value="Lysozyme-like"/>
    <property type="match status" value="1"/>
</dbReference>
<accession>A0ABS4AQU2</accession>
<proteinExistence type="predicted"/>
<dbReference type="InterPro" id="IPR023346">
    <property type="entry name" value="Lysozyme-like_dom_sf"/>
</dbReference>
<dbReference type="RefSeq" id="WP_209351107.1">
    <property type="nucleotide sequence ID" value="NZ_JAGIYZ010000005.1"/>
</dbReference>
<evidence type="ECO:0000313" key="1">
    <source>
        <dbReference type="EMBL" id="MBP0463726.1"/>
    </source>
</evidence>
<evidence type="ECO:0000313" key="2">
    <source>
        <dbReference type="Proteomes" id="UP000680815"/>
    </source>
</evidence>
<dbReference type="Proteomes" id="UP000680815">
    <property type="component" value="Unassembled WGS sequence"/>
</dbReference>
<sequence>MIRPADRFAACADAVMTARGGFTPNDRLLDGPAAHGVGLGLLSVWIGGPADVPMLRALTTDAAARILHRMVWLPCGAPHFAEGVDLALFAFALEAGTPRALAELQDHLGVPASGAPDAETLVAAAAQDPALLARDVAALHEAWRALRGLPSWAVPHAAARQSVPAEA</sequence>